<organism evidence="5">
    <name type="scientific">Bionectria ochroleuca</name>
    <name type="common">Gliocladium roseum</name>
    <dbReference type="NCBI Taxonomy" id="29856"/>
    <lineage>
        <taxon>Eukaryota</taxon>
        <taxon>Fungi</taxon>
        <taxon>Dikarya</taxon>
        <taxon>Ascomycota</taxon>
        <taxon>Pezizomycotina</taxon>
        <taxon>Sordariomycetes</taxon>
        <taxon>Hypocreomycetidae</taxon>
        <taxon>Hypocreales</taxon>
        <taxon>Bionectriaceae</taxon>
        <taxon>Clonostachys</taxon>
    </lineage>
</organism>
<gene>
    <name evidence="5" type="ORF">BN869_000007672_1</name>
</gene>
<dbReference type="CDD" id="cd00067">
    <property type="entry name" value="GAL4"/>
    <property type="match status" value="1"/>
</dbReference>
<dbReference type="GO" id="GO:0045944">
    <property type="term" value="P:positive regulation of transcription by RNA polymerase II"/>
    <property type="evidence" value="ECO:0007669"/>
    <property type="project" value="TreeGrafter"/>
</dbReference>
<evidence type="ECO:0000259" key="4">
    <source>
        <dbReference type="PROSITE" id="PS50048"/>
    </source>
</evidence>
<dbReference type="AlphaFoldDB" id="A0A0B7K330"/>
<dbReference type="GO" id="GO:0005634">
    <property type="term" value="C:nucleus"/>
    <property type="evidence" value="ECO:0007669"/>
    <property type="project" value="UniProtKB-SubCell"/>
</dbReference>
<dbReference type="SUPFAM" id="SSF57701">
    <property type="entry name" value="Zn2/Cys6 DNA-binding domain"/>
    <property type="match status" value="1"/>
</dbReference>
<dbReference type="PROSITE" id="PS50048">
    <property type="entry name" value="ZN2_CY6_FUNGAL_2"/>
    <property type="match status" value="1"/>
</dbReference>
<evidence type="ECO:0000256" key="2">
    <source>
        <dbReference type="ARBA" id="ARBA00023242"/>
    </source>
</evidence>
<dbReference type="PANTHER" id="PTHR37534:SF8">
    <property type="entry name" value="ZN(II)2CYS6 TRANSCRIPTION FACTOR (EUROFUNG)"/>
    <property type="match status" value="1"/>
</dbReference>
<feature type="region of interest" description="Disordered" evidence="3">
    <location>
        <begin position="84"/>
        <end position="113"/>
    </location>
</feature>
<accession>A0A0B7K330</accession>
<dbReference type="GO" id="GO:0008270">
    <property type="term" value="F:zinc ion binding"/>
    <property type="evidence" value="ECO:0007669"/>
    <property type="project" value="InterPro"/>
</dbReference>
<dbReference type="Gene3D" id="4.10.240.10">
    <property type="entry name" value="Zn(2)-C6 fungal-type DNA-binding domain"/>
    <property type="match status" value="1"/>
</dbReference>
<evidence type="ECO:0000256" key="3">
    <source>
        <dbReference type="SAM" id="MobiDB-lite"/>
    </source>
</evidence>
<evidence type="ECO:0000313" key="5">
    <source>
        <dbReference type="EMBL" id="CEO51614.1"/>
    </source>
</evidence>
<dbReference type="Pfam" id="PF11951">
    <property type="entry name" value="Fungal_trans_2"/>
    <property type="match status" value="1"/>
</dbReference>
<dbReference type="SMART" id="SM00066">
    <property type="entry name" value="GAL4"/>
    <property type="match status" value="1"/>
</dbReference>
<dbReference type="GO" id="GO:0000981">
    <property type="term" value="F:DNA-binding transcription factor activity, RNA polymerase II-specific"/>
    <property type="evidence" value="ECO:0007669"/>
    <property type="project" value="InterPro"/>
</dbReference>
<dbReference type="InterPro" id="IPR001138">
    <property type="entry name" value="Zn2Cys6_DnaBD"/>
</dbReference>
<protein>
    <recommendedName>
        <fullName evidence="4">Zn(2)-C6 fungal-type domain-containing protein</fullName>
    </recommendedName>
</protein>
<sequence length="536" mass="61007">MENKLSKPCWTCRNRHVQCDQTRMPCAKCLKAGLECSEKRPVRWVQGVAIRGKMQGHMYVCPADKPVVPSSKRSSKIVFKTHATRPSIRGSAVSKGNRSLSKSSIRKRRNTDNDEAVLTGSTVLDPDHGSKYYLDYYLEHMCKDFVFSQTDRNMLRDLVPFSLNDSALQKSLIALAARHLANRGHSFHQIDPVASQESTKANRQALVFKEQAMQALLKTLSDPVELGNDRTRASIFLFILLDLMESGSSGWDSHLEGAKRLLYFNQPASKVTDRALAEQNPWSVCQDLQGFLMRQLYLVESLGSLFARPGRATSLPQAITFDEHSITHGSMNDSFLGCPAFLLRAIRFISTERDLIMAKLQDIGHGAKETHRRSLEEMLSLIESFDYDRSPFDIPKEFSSSLHKKYEAHHQGVLSKAYRIGILIYGKRVLEPLTEDRISGLVELVSELLNLLDTLRDDQNLLRCVLWPLFVAGLECQSPQQRKYFLMHLENFWMTTKCLNVIHAARILEDYWKEGGGKSISWPFDSGRFGRVWLFM</sequence>
<dbReference type="PANTHER" id="PTHR37534">
    <property type="entry name" value="TRANSCRIPTIONAL ACTIVATOR PROTEIN UGA3"/>
    <property type="match status" value="1"/>
</dbReference>
<reference evidence="5" key="1">
    <citation type="submission" date="2015-01" db="EMBL/GenBank/DDBJ databases">
        <authorList>
            <person name="Durling Mikael"/>
        </authorList>
    </citation>
    <scope>NUCLEOTIDE SEQUENCE</scope>
</reference>
<dbReference type="InterPro" id="IPR021858">
    <property type="entry name" value="Fun_TF"/>
</dbReference>
<evidence type="ECO:0000256" key="1">
    <source>
        <dbReference type="ARBA" id="ARBA00004123"/>
    </source>
</evidence>
<dbReference type="EMBL" id="CDPU01000024">
    <property type="protein sequence ID" value="CEO51614.1"/>
    <property type="molecule type" value="Genomic_DNA"/>
</dbReference>
<feature type="domain" description="Zn(2)-C6 fungal-type" evidence="4">
    <location>
        <begin position="8"/>
        <end position="38"/>
    </location>
</feature>
<name>A0A0B7K330_BIOOC</name>
<dbReference type="Pfam" id="PF00172">
    <property type="entry name" value="Zn_clus"/>
    <property type="match status" value="1"/>
</dbReference>
<keyword evidence="2" id="KW-0539">Nucleus</keyword>
<comment type="subcellular location">
    <subcellularLocation>
        <location evidence="1">Nucleus</location>
    </subcellularLocation>
</comment>
<dbReference type="PROSITE" id="PS00463">
    <property type="entry name" value="ZN2_CY6_FUNGAL_1"/>
    <property type="match status" value="1"/>
</dbReference>
<dbReference type="GO" id="GO:0000976">
    <property type="term" value="F:transcription cis-regulatory region binding"/>
    <property type="evidence" value="ECO:0007669"/>
    <property type="project" value="TreeGrafter"/>
</dbReference>
<dbReference type="InterPro" id="IPR036864">
    <property type="entry name" value="Zn2-C6_fun-type_DNA-bd_sf"/>
</dbReference>
<proteinExistence type="predicted"/>